<dbReference type="Proteomes" id="UP000199820">
    <property type="component" value="Unassembled WGS sequence"/>
</dbReference>
<reference evidence="2 3" key="1">
    <citation type="submission" date="2016-10" db="EMBL/GenBank/DDBJ databases">
        <authorList>
            <person name="de Groot N.N."/>
        </authorList>
    </citation>
    <scope>NUCLEOTIDE SEQUENCE [LARGE SCALE GENOMIC DNA]</scope>
    <source>
        <strain evidence="2 3">KH1P1</strain>
    </source>
</reference>
<gene>
    <name evidence="2" type="ORF">SAMN04487771_10537</name>
</gene>
<evidence type="ECO:0000313" key="3">
    <source>
        <dbReference type="Proteomes" id="UP000199820"/>
    </source>
</evidence>
<keyword evidence="1" id="KW-1133">Transmembrane helix</keyword>
<proteinExistence type="predicted"/>
<accession>A0A1I0HLQ7</accession>
<dbReference type="OrthoDB" id="2003011at2"/>
<dbReference type="EMBL" id="FOIL01000053">
    <property type="protein sequence ID" value="SET84903.1"/>
    <property type="molecule type" value="Genomic_DNA"/>
</dbReference>
<feature type="transmembrane region" description="Helical" evidence="1">
    <location>
        <begin position="120"/>
        <end position="144"/>
    </location>
</feature>
<organism evidence="2 3">
    <name type="scientific">[Clostridium] aminophilum</name>
    <dbReference type="NCBI Taxonomy" id="1526"/>
    <lineage>
        <taxon>Bacteria</taxon>
        <taxon>Bacillati</taxon>
        <taxon>Bacillota</taxon>
        <taxon>Clostridia</taxon>
        <taxon>Lachnospirales</taxon>
        <taxon>Lachnospiraceae</taxon>
    </lineage>
</organism>
<dbReference type="RefSeq" id="WP_074650245.1">
    <property type="nucleotide sequence ID" value="NZ_FOIL01000053.1"/>
</dbReference>
<keyword evidence="3" id="KW-1185">Reference proteome</keyword>
<protein>
    <submittedName>
        <fullName evidence="2">Uncharacterized protein</fullName>
    </submittedName>
</protein>
<sequence length="184" mass="20733">MEKCTYTPQNGETEILLRRYNDAFAICGVAVIVFSLWDILKMFVGFFLGEETFDKIIAETLSTIEIPEEVSAETVRLVVWAVMIGVILILSAMVFLFHLYIGLNAFREGRGIRKKKSKTYLVLAALVLVFSGALMVSSVVIFFGQENHGGVRLASLLLEFTSFFNYAYLMYSAYKIHCLKRGAL</sequence>
<feature type="transmembrane region" description="Helical" evidence="1">
    <location>
        <begin position="77"/>
        <end position="100"/>
    </location>
</feature>
<evidence type="ECO:0000256" key="1">
    <source>
        <dbReference type="SAM" id="Phobius"/>
    </source>
</evidence>
<evidence type="ECO:0000313" key="2">
    <source>
        <dbReference type="EMBL" id="SET84903.1"/>
    </source>
</evidence>
<dbReference type="AlphaFoldDB" id="A0A1I0HLQ7"/>
<dbReference type="STRING" id="1526.SAMN02910262_01368"/>
<feature type="transmembrane region" description="Helical" evidence="1">
    <location>
        <begin position="20"/>
        <end position="40"/>
    </location>
</feature>
<keyword evidence="1" id="KW-0472">Membrane</keyword>
<name>A0A1I0HLQ7_9FIRM</name>
<keyword evidence="1" id="KW-0812">Transmembrane</keyword>
<feature type="transmembrane region" description="Helical" evidence="1">
    <location>
        <begin position="150"/>
        <end position="171"/>
    </location>
</feature>